<dbReference type="RefSeq" id="WP_108840272.1">
    <property type="nucleotide sequence ID" value="NZ_OOHR01000020.1"/>
</dbReference>
<reference evidence="3" key="1">
    <citation type="submission" date="2018-03" db="EMBL/GenBank/DDBJ databases">
        <authorList>
            <person name="Batty M. E."/>
            <person name="Batty M E."/>
        </authorList>
    </citation>
    <scope>NUCLEOTIDE SEQUENCE [LARGE SCALE GENOMIC DNA]</scope>
</reference>
<evidence type="ECO:0000256" key="1">
    <source>
        <dbReference type="SAM" id="Phobius"/>
    </source>
</evidence>
<dbReference type="Proteomes" id="UP000244889">
    <property type="component" value="Unassembled WGS sequence"/>
</dbReference>
<feature type="transmembrane region" description="Helical" evidence="1">
    <location>
        <begin position="161"/>
        <end position="185"/>
    </location>
</feature>
<proteinExistence type="predicted"/>
<dbReference type="EMBL" id="OOHR01000020">
    <property type="protein sequence ID" value="SPM46106.1"/>
    <property type="molecule type" value="Genomic_DNA"/>
</dbReference>
<organism evidence="2 3">
    <name type="scientific">Orientia tsutsugamushi</name>
    <name type="common">Rickettsia tsutsugamushi</name>
    <dbReference type="NCBI Taxonomy" id="784"/>
    <lineage>
        <taxon>Bacteria</taxon>
        <taxon>Pseudomonadati</taxon>
        <taxon>Pseudomonadota</taxon>
        <taxon>Alphaproteobacteria</taxon>
        <taxon>Rickettsiales</taxon>
        <taxon>Rickettsiaceae</taxon>
        <taxon>Rickettsieae</taxon>
        <taxon>Orientia</taxon>
    </lineage>
</organism>
<gene>
    <name evidence="2" type="ORF">FPW1038_00490</name>
</gene>
<keyword evidence="1" id="KW-1133">Transmembrane helix</keyword>
<protein>
    <submittedName>
        <fullName evidence="2">Uncharacterized protein</fullName>
    </submittedName>
</protein>
<dbReference type="AlphaFoldDB" id="A0A2R8F3X2"/>
<evidence type="ECO:0000313" key="2">
    <source>
        <dbReference type="EMBL" id="SPM46106.1"/>
    </source>
</evidence>
<name>A0A2R8F3X2_ORITS</name>
<keyword evidence="1" id="KW-0812">Transmembrane</keyword>
<evidence type="ECO:0000313" key="3">
    <source>
        <dbReference type="Proteomes" id="UP000244889"/>
    </source>
</evidence>
<accession>A0A2R8F3X2</accession>
<keyword evidence="1" id="KW-0472">Membrane</keyword>
<sequence>MNNIYSAVVSMVNNVTSNFNFPHVSHCLLSPRVNQLFIKSTNKAIEYYEICKSIFIHNPERDDFYGHMNVKVLHDSVNCGSQTCIGSSSMTVPGDLTSGINGKGIVITGLFNNSNNHYLYKSLQEWSGGTCKTIPNCSVELIVENIKNMTDDSENTGETCIAAGAGALAGVVVGVIATSLIVYFFCRSKKNDCVVVKKCTDVNSNPSNFFMKKVKDSTNDGDNMIIHQHHDNIHDPIYDEIMGSSAKDTTATTVEISDV</sequence>